<dbReference type="PANTHER" id="PTHR34819">
    <property type="entry name" value="LARGE CYSTEINE-RICH PERIPLASMIC PROTEIN OMCB"/>
    <property type="match status" value="1"/>
</dbReference>
<feature type="domain" description="Secretion system C-terminal sorting" evidence="2">
    <location>
        <begin position="728"/>
        <end position="804"/>
    </location>
</feature>
<dbReference type="Pfam" id="PF01345">
    <property type="entry name" value="DUF11"/>
    <property type="match status" value="2"/>
</dbReference>
<dbReference type="InterPro" id="IPR051172">
    <property type="entry name" value="Chlamydia_OmcB"/>
</dbReference>
<dbReference type="Gene3D" id="2.130.10.10">
    <property type="entry name" value="YVTN repeat-like/Quinoprotein amine dehydrogenase"/>
    <property type="match status" value="1"/>
</dbReference>
<dbReference type="SUPFAM" id="SSF82171">
    <property type="entry name" value="DPP6 N-terminal domain-like"/>
    <property type="match status" value="1"/>
</dbReference>
<evidence type="ECO:0000313" key="4">
    <source>
        <dbReference type="Proteomes" id="UP000192796"/>
    </source>
</evidence>
<evidence type="ECO:0000313" key="3">
    <source>
        <dbReference type="EMBL" id="OQP60676.1"/>
    </source>
</evidence>
<name>A0A1V9FQZ7_9BACT</name>
<reference evidence="3 4" key="1">
    <citation type="submission" date="2016-03" db="EMBL/GenBank/DDBJ databases">
        <title>Niastella vici sp. nov., isolated from farmland soil.</title>
        <authorList>
            <person name="Chen L."/>
            <person name="Wang D."/>
            <person name="Yang S."/>
            <person name="Wang G."/>
        </authorList>
    </citation>
    <scope>NUCLEOTIDE SEQUENCE [LARGE SCALE GENOMIC DNA]</scope>
    <source>
        <strain evidence="3 4">DJ57</strain>
    </source>
</reference>
<dbReference type="Pfam" id="PF18962">
    <property type="entry name" value="Por_Secre_tail"/>
    <property type="match status" value="1"/>
</dbReference>
<dbReference type="EMBL" id="LVYD01000059">
    <property type="protein sequence ID" value="OQP60676.1"/>
    <property type="molecule type" value="Genomic_DNA"/>
</dbReference>
<dbReference type="InterPro" id="IPR001434">
    <property type="entry name" value="OmcB-like_DUF11"/>
</dbReference>
<sequence>MMNNNGAGNRPNARQMIFLSLYNPLPMIKLYTFGVPYVLLLLLLLPVTGKVKAQTLNLSKSVANISTAGDGSTASQNDVLQYNIIITNLSASNISNATLYDNIPAGASYVAGSTTLNGVSVADVSGAMPYAISGGLINAPSFGPGLLGPNVSATITFEVTITANGGTVSNYATLQGIYTGNSFVQNTNTVFTNLSADNTCSVIYQCTTKVDSTSPADGMYYRFIKTLDKSDGTGGPILFDGENGPCYDAVSGAALAAGSLMDYVAAIAYEKSSGRIYFVNNYASNPAQELCYIDLNASPVCARRFTGYPLEPNTNYNINRMAFASDGYGFAVTSHGDDLIRFSINPGTGLPVISQLGPLINDAINGSNDVLAETGGDLFGDGSGKLYLIANSSKLYKINPATRITTFMGSINPSPTSSSNSIAIDPAGNVFIGGSYQDVFKVNLATMAGTSIAGSNTSNVWTSGDFTSCAFPVLSPSLIANKSYRNTRGVPFVVGGDTVEYTIEVTNNGNINAPGVKLYDSVPSSTIYIPNSTTLNGVAVPDVAGTMPFAVSGGRFINSAGEQSGIVKPGGANKAVVKFRAVTDVDKYICNQSRITLLDGDGNTIFINSDDTTQSGSQNATCFHTDGVLALNGLSFNGSLNSNQSVLQWSLKEERNVAWYELEYAGNPSHFKPVGKLTAVPGSTYRFTDKENTTAASRFYRLKIVQQGGSYTYSGIVFISLKELGMQVYPNPFNKEINVQLQLKTTEKIQFRLIDFYGREVFAAAEKLQTGYHSISLAVPPGLAKGMYVLEVLGGNRQLLQQKLLKR</sequence>
<evidence type="ECO:0008006" key="5">
    <source>
        <dbReference type="Google" id="ProtNLM"/>
    </source>
</evidence>
<dbReference type="AlphaFoldDB" id="A0A1V9FQZ7"/>
<dbReference type="InterPro" id="IPR047589">
    <property type="entry name" value="DUF11_rpt"/>
</dbReference>
<gene>
    <name evidence="3" type="ORF">A3860_32260</name>
</gene>
<dbReference type="InterPro" id="IPR015943">
    <property type="entry name" value="WD40/YVTN_repeat-like_dom_sf"/>
</dbReference>
<accession>A0A1V9FQZ7</accession>
<dbReference type="PANTHER" id="PTHR34819:SF3">
    <property type="entry name" value="CELL SURFACE PROTEIN"/>
    <property type="match status" value="1"/>
</dbReference>
<comment type="caution">
    <text evidence="3">The sequence shown here is derived from an EMBL/GenBank/DDBJ whole genome shotgun (WGS) entry which is preliminary data.</text>
</comment>
<keyword evidence="4" id="KW-1185">Reference proteome</keyword>
<organism evidence="3 4">
    <name type="scientific">Niastella vici</name>
    <dbReference type="NCBI Taxonomy" id="1703345"/>
    <lineage>
        <taxon>Bacteria</taxon>
        <taxon>Pseudomonadati</taxon>
        <taxon>Bacteroidota</taxon>
        <taxon>Chitinophagia</taxon>
        <taxon>Chitinophagales</taxon>
        <taxon>Chitinophagaceae</taxon>
        <taxon>Niastella</taxon>
    </lineage>
</organism>
<protein>
    <recommendedName>
        <fullName evidence="5">Secretion system C-terminal sorting domain-containing protein</fullName>
    </recommendedName>
</protein>
<dbReference type="Proteomes" id="UP000192796">
    <property type="component" value="Unassembled WGS sequence"/>
</dbReference>
<dbReference type="NCBIfam" id="TIGR01451">
    <property type="entry name" value="B_ant_repeat"/>
    <property type="match status" value="2"/>
</dbReference>
<evidence type="ECO:0000259" key="1">
    <source>
        <dbReference type="Pfam" id="PF01345"/>
    </source>
</evidence>
<evidence type="ECO:0000259" key="2">
    <source>
        <dbReference type="Pfam" id="PF18962"/>
    </source>
</evidence>
<dbReference type="InterPro" id="IPR026444">
    <property type="entry name" value="Secre_tail"/>
</dbReference>
<feature type="domain" description="DUF11" evidence="1">
    <location>
        <begin position="69"/>
        <end position="176"/>
    </location>
</feature>
<feature type="domain" description="DUF11" evidence="1">
    <location>
        <begin position="494"/>
        <end position="537"/>
    </location>
</feature>
<dbReference type="NCBIfam" id="TIGR04183">
    <property type="entry name" value="Por_Secre_tail"/>
    <property type="match status" value="1"/>
</dbReference>
<dbReference type="STRING" id="1703345.A3860_32260"/>
<proteinExistence type="predicted"/>